<name>A0A7J7UPY5_MYOMY</name>
<protein>
    <submittedName>
        <fullName evidence="1">Uncharacterized protein</fullName>
    </submittedName>
</protein>
<evidence type="ECO:0000313" key="1">
    <source>
        <dbReference type="EMBL" id="KAF6314852.1"/>
    </source>
</evidence>
<keyword evidence="2" id="KW-1185">Reference proteome</keyword>
<reference evidence="1 2" key="1">
    <citation type="journal article" date="2020" name="Nature">
        <title>Six reference-quality genomes reveal evolution of bat adaptations.</title>
        <authorList>
            <person name="Jebb D."/>
            <person name="Huang Z."/>
            <person name="Pippel M."/>
            <person name="Hughes G.M."/>
            <person name="Lavrichenko K."/>
            <person name="Devanna P."/>
            <person name="Winkler S."/>
            <person name="Jermiin L.S."/>
            <person name="Skirmuntt E.C."/>
            <person name="Katzourakis A."/>
            <person name="Burkitt-Gray L."/>
            <person name="Ray D.A."/>
            <person name="Sullivan K.A.M."/>
            <person name="Roscito J.G."/>
            <person name="Kirilenko B.M."/>
            <person name="Davalos L.M."/>
            <person name="Corthals A.P."/>
            <person name="Power M.L."/>
            <person name="Jones G."/>
            <person name="Ransome R.D."/>
            <person name="Dechmann D.K.N."/>
            <person name="Locatelli A.G."/>
            <person name="Puechmaille S.J."/>
            <person name="Fedrigo O."/>
            <person name="Jarvis E.D."/>
            <person name="Hiller M."/>
            <person name="Vernes S.C."/>
            <person name="Myers E.W."/>
            <person name="Teeling E.C."/>
        </authorList>
    </citation>
    <scope>NUCLEOTIDE SEQUENCE [LARGE SCALE GENOMIC DNA]</scope>
    <source>
        <strain evidence="1">MMyoMyo1</strain>
        <tissue evidence="1">Flight muscle</tissue>
    </source>
</reference>
<sequence length="135" mass="15414">MLLHMKVLHIKWHDHSHLYNRSKSSQSQHKVSLSQKMCLTSHSTQGLCLLVLVYIFKIKGIFRVLSYHPNSTYSIQVKVSLTKSSPSLVPSRPQGSLCSLTYLVLTVPTELGLLESSLRNRNYTELKCPTFDRVE</sequence>
<dbReference type="AlphaFoldDB" id="A0A7J7UPY5"/>
<evidence type="ECO:0000313" key="2">
    <source>
        <dbReference type="Proteomes" id="UP000527355"/>
    </source>
</evidence>
<organism evidence="1 2">
    <name type="scientific">Myotis myotis</name>
    <name type="common">Greater mouse-eared bat</name>
    <name type="synonym">Vespertilio myotis</name>
    <dbReference type="NCBI Taxonomy" id="51298"/>
    <lineage>
        <taxon>Eukaryota</taxon>
        <taxon>Metazoa</taxon>
        <taxon>Chordata</taxon>
        <taxon>Craniata</taxon>
        <taxon>Vertebrata</taxon>
        <taxon>Euteleostomi</taxon>
        <taxon>Mammalia</taxon>
        <taxon>Eutheria</taxon>
        <taxon>Laurasiatheria</taxon>
        <taxon>Chiroptera</taxon>
        <taxon>Yangochiroptera</taxon>
        <taxon>Vespertilionidae</taxon>
        <taxon>Myotis</taxon>
    </lineage>
</organism>
<comment type="caution">
    <text evidence="1">The sequence shown here is derived from an EMBL/GenBank/DDBJ whole genome shotgun (WGS) entry which is preliminary data.</text>
</comment>
<dbReference type="EMBL" id="JABWUV010000012">
    <property type="protein sequence ID" value="KAF6314852.1"/>
    <property type="molecule type" value="Genomic_DNA"/>
</dbReference>
<proteinExistence type="predicted"/>
<gene>
    <name evidence="1" type="ORF">mMyoMyo1_008629</name>
</gene>
<accession>A0A7J7UPY5</accession>
<dbReference type="Proteomes" id="UP000527355">
    <property type="component" value="Unassembled WGS sequence"/>
</dbReference>